<proteinExistence type="predicted"/>
<comment type="caution">
    <text evidence="9">The sequence shown here is derived from an EMBL/GenBank/DDBJ whole genome shotgun (WGS) entry which is preliminary data.</text>
</comment>
<evidence type="ECO:0000256" key="4">
    <source>
        <dbReference type="ARBA" id="ARBA00022840"/>
    </source>
</evidence>
<protein>
    <recommendedName>
        <fullName evidence="8">Protein kinase domain-containing protein</fullName>
    </recommendedName>
</protein>
<dbReference type="InterPro" id="IPR011990">
    <property type="entry name" value="TPR-like_helical_dom_sf"/>
</dbReference>
<keyword evidence="2 5" id="KW-0547">Nucleotide-binding</keyword>
<evidence type="ECO:0000256" key="6">
    <source>
        <dbReference type="SAM" id="MobiDB-lite"/>
    </source>
</evidence>
<name>A0A091C0B9_9GAMM</name>
<dbReference type="Gene3D" id="3.30.200.20">
    <property type="entry name" value="Phosphorylase Kinase, domain 1"/>
    <property type="match status" value="1"/>
</dbReference>
<evidence type="ECO:0000313" key="10">
    <source>
        <dbReference type="Proteomes" id="UP000029391"/>
    </source>
</evidence>
<dbReference type="InterPro" id="IPR000719">
    <property type="entry name" value="Prot_kinase_dom"/>
</dbReference>
<dbReference type="PROSITE" id="PS50011">
    <property type="entry name" value="PROTEIN_KINASE_DOM"/>
    <property type="match status" value="1"/>
</dbReference>
<keyword evidence="3" id="KW-0418">Kinase</keyword>
<evidence type="ECO:0000256" key="3">
    <source>
        <dbReference type="ARBA" id="ARBA00022777"/>
    </source>
</evidence>
<dbReference type="eggNOG" id="COG0515">
    <property type="taxonomic scope" value="Bacteria"/>
</dbReference>
<dbReference type="InterPro" id="IPR017441">
    <property type="entry name" value="Protein_kinase_ATP_BS"/>
</dbReference>
<dbReference type="CDD" id="cd14014">
    <property type="entry name" value="STKc_PknB_like"/>
    <property type="match status" value="1"/>
</dbReference>
<dbReference type="PROSITE" id="PS00107">
    <property type="entry name" value="PROTEIN_KINASE_ATP"/>
    <property type="match status" value="1"/>
</dbReference>
<dbReference type="SUPFAM" id="SSF48452">
    <property type="entry name" value="TPR-like"/>
    <property type="match status" value="3"/>
</dbReference>
<dbReference type="PROSITE" id="PS00108">
    <property type="entry name" value="PROTEIN_KINASE_ST"/>
    <property type="match status" value="1"/>
</dbReference>
<dbReference type="GO" id="GO:0004674">
    <property type="term" value="F:protein serine/threonine kinase activity"/>
    <property type="evidence" value="ECO:0007669"/>
    <property type="project" value="TreeGrafter"/>
</dbReference>
<keyword evidence="10" id="KW-1185">Reference proteome</keyword>
<dbReference type="Gene3D" id="1.25.40.10">
    <property type="entry name" value="Tetratricopeptide repeat domain"/>
    <property type="match status" value="2"/>
</dbReference>
<dbReference type="GO" id="GO:0005524">
    <property type="term" value="F:ATP binding"/>
    <property type="evidence" value="ECO:0007669"/>
    <property type="project" value="UniProtKB-UniRule"/>
</dbReference>
<dbReference type="OrthoDB" id="9801841at2"/>
<dbReference type="Proteomes" id="UP000029391">
    <property type="component" value="Unassembled WGS sequence"/>
</dbReference>
<evidence type="ECO:0000256" key="1">
    <source>
        <dbReference type="ARBA" id="ARBA00022679"/>
    </source>
</evidence>
<feature type="domain" description="Protein kinase" evidence="8">
    <location>
        <begin position="38"/>
        <end position="315"/>
    </location>
</feature>
<dbReference type="AlphaFoldDB" id="A0A091C0B9"/>
<evidence type="ECO:0000259" key="8">
    <source>
        <dbReference type="PROSITE" id="PS50011"/>
    </source>
</evidence>
<keyword evidence="7" id="KW-0812">Transmembrane</keyword>
<dbReference type="EMBL" id="AWXU01000025">
    <property type="protein sequence ID" value="KFN50070.1"/>
    <property type="molecule type" value="Genomic_DNA"/>
</dbReference>
<gene>
    <name evidence="9" type="ORF">P873_00830</name>
</gene>
<evidence type="ECO:0000256" key="5">
    <source>
        <dbReference type="PROSITE-ProRule" id="PRU10141"/>
    </source>
</evidence>
<dbReference type="PANTHER" id="PTHR43289">
    <property type="entry name" value="MITOGEN-ACTIVATED PROTEIN KINASE KINASE KINASE 20-RELATED"/>
    <property type="match status" value="1"/>
</dbReference>
<dbReference type="PANTHER" id="PTHR43289:SF6">
    <property type="entry name" value="SERINE_THREONINE-PROTEIN KINASE NEKL-3"/>
    <property type="match status" value="1"/>
</dbReference>
<keyword evidence="7" id="KW-0472">Membrane</keyword>
<feature type="transmembrane region" description="Helical" evidence="7">
    <location>
        <begin position="341"/>
        <end position="363"/>
    </location>
</feature>
<evidence type="ECO:0000256" key="7">
    <source>
        <dbReference type="SAM" id="Phobius"/>
    </source>
</evidence>
<accession>A0A091C0B9</accession>
<keyword evidence="1" id="KW-0808">Transferase</keyword>
<dbReference type="InterPro" id="IPR011009">
    <property type="entry name" value="Kinase-like_dom_sf"/>
</dbReference>
<evidence type="ECO:0000313" key="9">
    <source>
        <dbReference type="EMBL" id="KFN50070.1"/>
    </source>
</evidence>
<dbReference type="Gene3D" id="1.10.510.10">
    <property type="entry name" value="Transferase(Phosphotransferase) domain 1"/>
    <property type="match status" value="1"/>
</dbReference>
<dbReference type="InterPro" id="IPR008271">
    <property type="entry name" value="Ser/Thr_kinase_AS"/>
</dbReference>
<sequence length="845" mass="90753">MVGSNSGEGAVTSLPPGSGGGGEPRESLFAPGSRIGNYEIEALIGRGGMGEVYRARQLLPVQRVVALKVLVRRLDARLRDLFAYESQVLATMRHPAIAQIHDAGTTDDGIPWFAMELIEGEPLTAYSERHGLPLRTRLELFIRVCEGVRHAHRNGVIHRDLKPGNLLVVEVDGLPMPKIIDFGVATGVQRVARADEAIGTPGYMSPEQAGQDAVAVDTRSDVWSLGIVLHHLLTGLRPEAAAGAVTDVSHARPSAQLSASGRTRQRAEQLGLPRRQLFASLRDDLDWVVAKATRRDRNDRYDSAGELAEDLRRFLAGLPLRAVPSSRVYIARKLVRRHRGAIAVAATVALALVAGLAAALYGLEQARRQEAVARRHGDELAQIVAFQRSMLEALDAEEMGAGLLAGIRGQVESGPPLDPEVVDAALARINGVDLARELIDRDLLAGAEAAVERDFAAQPLLASQIFDAIGQVHAPLGMHEAAARNFAAAADRREAVHGAEDPVAVTLRLRQARAELLREDFEAAQRLVRQLRTLAPAVLAEAGQAAELDRVEAEVLVAAADFPAAVRLLQSAVDRERARGGDDDPTLLSLELALAIALLRSGEVEDARARLERLVAHHRRLQSSPATTMDVMAQLAIAYAMGGALEKAVPIQREVVALARESSGAGHPSTLRAIGNLASMLTNLGEFAEAEALQRTVLEQNERLHGRAGRPTLRNKLNLAAVLHRQERYDEALSLSNEVLTARTIALGERHPDSINALGAVGLNLYWGGRRAEGTGTSRQALELAREVLGDRHPTTRYVATGLAAVLLHQGREAEAVALLEALGLRDALPAVRDRVAVAPNPPAP</sequence>
<feature type="region of interest" description="Disordered" evidence="6">
    <location>
        <begin position="1"/>
        <end position="30"/>
    </location>
</feature>
<keyword evidence="4 5" id="KW-0067">ATP-binding</keyword>
<dbReference type="Pfam" id="PF00069">
    <property type="entry name" value="Pkinase"/>
    <property type="match status" value="1"/>
</dbReference>
<reference evidence="9 10" key="1">
    <citation type="submission" date="2013-09" db="EMBL/GenBank/DDBJ databases">
        <title>Genome sequencing of Arenimonas composti.</title>
        <authorList>
            <person name="Chen F."/>
            <person name="Wang G."/>
        </authorList>
    </citation>
    <scope>NUCLEOTIDE SEQUENCE [LARGE SCALE GENOMIC DNA]</scope>
    <source>
        <strain evidence="9 10">TR7-09</strain>
    </source>
</reference>
<dbReference type="RefSeq" id="WP_026815874.1">
    <property type="nucleotide sequence ID" value="NZ_AUFF01000001.1"/>
</dbReference>
<feature type="binding site" evidence="5">
    <location>
        <position position="68"/>
    </location>
    <ligand>
        <name>ATP</name>
        <dbReference type="ChEBI" id="CHEBI:30616"/>
    </ligand>
</feature>
<organism evidence="9 10">
    <name type="scientific">Arenimonas composti TR7-09 = DSM 18010</name>
    <dbReference type="NCBI Taxonomy" id="1121013"/>
    <lineage>
        <taxon>Bacteria</taxon>
        <taxon>Pseudomonadati</taxon>
        <taxon>Pseudomonadota</taxon>
        <taxon>Gammaproteobacteria</taxon>
        <taxon>Lysobacterales</taxon>
        <taxon>Lysobacteraceae</taxon>
        <taxon>Arenimonas</taxon>
    </lineage>
</organism>
<keyword evidence="7" id="KW-1133">Transmembrane helix</keyword>
<dbReference type="STRING" id="1121013.GCA_000426365_00327"/>
<evidence type="ECO:0000256" key="2">
    <source>
        <dbReference type="ARBA" id="ARBA00022741"/>
    </source>
</evidence>
<dbReference type="SUPFAM" id="SSF56112">
    <property type="entry name" value="Protein kinase-like (PK-like)"/>
    <property type="match status" value="1"/>
</dbReference>
<dbReference type="SMART" id="SM00220">
    <property type="entry name" value="S_TKc"/>
    <property type="match status" value="1"/>
</dbReference>
<dbReference type="Pfam" id="PF13424">
    <property type="entry name" value="TPR_12"/>
    <property type="match status" value="2"/>
</dbReference>